<keyword evidence="3" id="KW-0479">Metal-binding</keyword>
<evidence type="ECO:0000256" key="10">
    <source>
        <dbReference type="HAMAP-Rule" id="MF_00952"/>
    </source>
</evidence>
<feature type="site" description="Interaction with DNA" evidence="10">
    <location>
        <position position="545"/>
    </location>
</feature>
<dbReference type="Gene3D" id="2.70.20.10">
    <property type="entry name" value="Topoisomerase I, domain 3"/>
    <property type="match status" value="1"/>
</dbReference>
<dbReference type="GO" id="GO:0005694">
    <property type="term" value="C:chromosome"/>
    <property type="evidence" value="ECO:0007669"/>
    <property type="project" value="InterPro"/>
</dbReference>
<comment type="catalytic activity">
    <reaction evidence="1 10">
        <text>ATP-independent breakage of single-stranded DNA, followed by passage and rejoining.</text>
        <dbReference type="EC" id="5.6.2.1"/>
    </reaction>
</comment>
<feature type="compositionally biased region" description="Low complexity" evidence="11">
    <location>
        <begin position="446"/>
        <end position="476"/>
    </location>
</feature>
<dbReference type="SUPFAM" id="SSF56712">
    <property type="entry name" value="Prokaryotic type I DNA topoisomerase"/>
    <property type="match status" value="1"/>
</dbReference>
<dbReference type="SMART" id="SM00493">
    <property type="entry name" value="TOPRIM"/>
    <property type="match status" value="1"/>
</dbReference>
<evidence type="ECO:0000256" key="9">
    <source>
        <dbReference type="ARBA" id="ARBA00023235"/>
    </source>
</evidence>
<feature type="site" description="Interaction with DNA" evidence="10">
    <location>
        <position position="33"/>
    </location>
</feature>
<dbReference type="CDD" id="cd00186">
    <property type="entry name" value="TOP1Ac"/>
    <property type="match status" value="1"/>
</dbReference>
<feature type="site" description="Interaction with DNA" evidence="10">
    <location>
        <position position="305"/>
    </location>
</feature>
<keyword evidence="5" id="KW-0862">Zinc</keyword>
<dbReference type="InterPro" id="IPR013824">
    <property type="entry name" value="Topo_IA_cen_sub1"/>
</dbReference>
<keyword evidence="7 10" id="KW-0799">Topoisomerase</keyword>
<dbReference type="InterPro" id="IPR013826">
    <property type="entry name" value="Topo_IA_cen_sub3"/>
</dbReference>
<dbReference type="Pfam" id="PF01396">
    <property type="entry name" value="Zn_ribbon_Top1"/>
    <property type="match status" value="3"/>
</dbReference>
<dbReference type="RefSeq" id="WP_159397466.1">
    <property type="nucleotide sequence ID" value="NZ_CP012673.1"/>
</dbReference>
<dbReference type="InterPro" id="IPR013497">
    <property type="entry name" value="Topo_IA_cen"/>
</dbReference>
<keyword evidence="9 10" id="KW-0413">Isomerase</keyword>
<dbReference type="InterPro" id="IPR023405">
    <property type="entry name" value="Topo_IA_core_domain"/>
</dbReference>
<feature type="domain" description="Topo IA-type catalytic" evidence="13">
    <location>
        <begin position="129"/>
        <end position="614"/>
    </location>
</feature>
<dbReference type="HAMAP" id="MF_00952">
    <property type="entry name" value="Topoisom_1_prok"/>
    <property type="match status" value="1"/>
</dbReference>
<dbReference type="PANTHER" id="PTHR42785:SF1">
    <property type="entry name" value="DNA TOPOISOMERASE"/>
    <property type="match status" value="1"/>
</dbReference>
<dbReference type="Gene3D" id="1.10.460.10">
    <property type="entry name" value="Topoisomerase I, domain 2"/>
    <property type="match status" value="1"/>
</dbReference>
<dbReference type="Pfam" id="PF01131">
    <property type="entry name" value="Topoisom_bac"/>
    <property type="match status" value="1"/>
</dbReference>
<dbReference type="Pfam" id="PF01751">
    <property type="entry name" value="Toprim"/>
    <property type="match status" value="1"/>
</dbReference>
<dbReference type="InterPro" id="IPR013825">
    <property type="entry name" value="Topo_IA_cen_sub2"/>
</dbReference>
<dbReference type="Gene3D" id="1.10.290.10">
    <property type="entry name" value="Topoisomerase I, domain 4"/>
    <property type="match status" value="1"/>
</dbReference>
<evidence type="ECO:0000259" key="12">
    <source>
        <dbReference type="PROSITE" id="PS50880"/>
    </source>
</evidence>
<dbReference type="NCBIfam" id="TIGR01051">
    <property type="entry name" value="topA_bact"/>
    <property type="match status" value="1"/>
</dbReference>
<evidence type="ECO:0000256" key="3">
    <source>
        <dbReference type="ARBA" id="ARBA00022723"/>
    </source>
</evidence>
<comment type="subunit">
    <text evidence="10">Monomer.</text>
</comment>
<feature type="region of interest" description="Disordered" evidence="11">
    <location>
        <begin position="822"/>
        <end position="875"/>
    </location>
</feature>
<comment type="similarity">
    <text evidence="2 10">Belongs to the type IA topoisomerase family.</text>
</comment>
<dbReference type="EMBL" id="CP012673">
    <property type="protein sequence ID" value="AUX44840.1"/>
    <property type="molecule type" value="Genomic_DNA"/>
</dbReference>
<comment type="function">
    <text evidence="10">Releases the supercoiling and torsional tension of DNA, which is introduced during the DNA replication and transcription, by transiently cleaving and rejoining one strand of the DNA duplex. Introduces a single-strand break via transesterification at a target site in duplex DNA. The scissile phosphodiester is attacked by the catalytic tyrosine of the enzyme, resulting in the formation of a DNA-(5'-phosphotyrosyl)-enzyme intermediate and the expulsion of a 3'-OH DNA strand. The free DNA strand then undergoes passage around the unbroken strand, thus removing DNA supercoils. Finally, in the religation step, the DNA 3'-OH attacks the covalent intermediate to expel the active-site tyrosine and restore the DNA phosphodiester backbone.</text>
</comment>
<dbReference type="InterPro" id="IPR006171">
    <property type="entry name" value="TOPRIM_dom"/>
</dbReference>
<evidence type="ECO:0000259" key="13">
    <source>
        <dbReference type="PROSITE" id="PS52039"/>
    </source>
</evidence>
<feature type="compositionally biased region" description="Basic residues" evidence="11">
    <location>
        <begin position="866"/>
        <end position="875"/>
    </location>
</feature>
<feature type="site" description="Interaction with DNA" evidence="10">
    <location>
        <position position="155"/>
    </location>
</feature>
<dbReference type="PANTHER" id="PTHR42785">
    <property type="entry name" value="DNA TOPOISOMERASE, TYPE IA, CORE"/>
    <property type="match status" value="1"/>
</dbReference>
<evidence type="ECO:0000256" key="2">
    <source>
        <dbReference type="ARBA" id="ARBA00009446"/>
    </source>
</evidence>
<keyword evidence="4" id="KW-0863">Zinc-finger</keyword>
<feature type="active site" description="O-(5'-phospho-DNA)-tyrosine intermediate" evidence="10">
    <location>
        <position position="303"/>
    </location>
</feature>
<evidence type="ECO:0000256" key="6">
    <source>
        <dbReference type="ARBA" id="ARBA00022842"/>
    </source>
</evidence>
<dbReference type="GO" id="GO:0003677">
    <property type="term" value="F:DNA binding"/>
    <property type="evidence" value="ECO:0007669"/>
    <property type="project" value="UniProtKB-KW"/>
</dbReference>
<organism evidence="14 15">
    <name type="scientific">Sorangium cellulosum</name>
    <name type="common">Polyangium cellulosum</name>
    <dbReference type="NCBI Taxonomy" id="56"/>
    <lineage>
        <taxon>Bacteria</taxon>
        <taxon>Pseudomonadati</taxon>
        <taxon>Myxococcota</taxon>
        <taxon>Polyangia</taxon>
        <taxon>Polyangiales</taxon>
        <taxon>Polyangiaceae</taxon>
        <taxon>Sorangium</taxon>
    </lineage>
</organism>
<dbReference type="CDD" id="cd03363">
    <property type="entry name" value="TOPRIM_TopoIA_TopoI"/>
    <property type="match status" value="1"/>
</dbReference>
<dbReference type="OrthoDB" id="9804262at2"/>
<protein>
    <recommendedName>
        <fullName evidence="10">DNA topoisomerase 1</fullName>
        <ecNumber evidence="10">5.6.2.1</ecNumber>
    </recommendedName>
    <alternativeName>
        <fullName evidence="10">DNA topoisomerase I</fullName>
    </alternativeName>
</protein>
<dbReference type="EC" id="5.6.2.1" evidence="10"/>
<dbReference type="InterPro" id="IPR013498">
    <property type="entry name" value="Topo_IA_Znf"/>
</dbReference>
<feature type="site" description="Interaction with DNA" evidence="10">
    <location>
        <position position="143"/>
    </location>
</feature>
<evidence type="ECO:0000256" key="4">
    <source>
        <dbReference type="ARBA" id="ARBA00022771"/>
    </source>
</evidence>
<gene>
    <name evidence="10 14" type="primary">topA</name>
    <name evidence="14" type="ORF">SOCE26_063090</name>
</gene>
<dbReference type="Gene3D" id="3.30.65.10">
    <property type="entry name" value="Bacterial Topoisomerase I, domain 1"/>
    <property type="match status" value="2"/>
</dbReference>
<dbReference type="Gene3D" id="3.40.50.140">
    <property type="match status" value="1"/>
</dbReference>
<feature type="site" description="Interaction with DNA" evidence="10">
    <location>
        <position position="139"/>
    </location>
</feature>
<dbReference type="InterPro" id="IPR028612">
    <property type="entry name" value="Topoisom_1_IA"/>
</dbReference>
<keyword evidence="8 10" id="KW-0238">DNA-binding</keyword>
<dbReference type="AlphaFoldDB" id="A0A2L0EZX7"/>
<dbReference type="SUPFAM" id="SSF57783">
    <property type="entry name" value="Zinc beta-ribbon"/>
    <property type="match status" value="2"/>
</dbReference>
<dbReference type="SMART" id="SM00436">
    <property type="entry name" value="TOP1Bc"/>
    <property type="match status" value="1"/>
</dbReference>
<accession>A0A2L0EZX7</accession>
<evidence type="ECO:0000256" key="11">
    <source>
        <dbReference type="SAM" id="MobiDB-lite"/>
    </source>
</evidence>
<dbReference type="PROSITE" id="PS52039">
    <property type="entry name" value="TOPO_IA_2"/>
    <property type="match status" value="1"/>
</dbReference>
<dbReference type="GO" id="GO:0006265">
    <property type="term" value="P:DNA topological change"/>
    <property type="evidence" value="ECO:0007669"/>
    <property type="project" value="UniProtKB-UniRule"/>
</dbReference>
<name>A0A2L0EZX7_SORCE</name>
<feature type="region of interest" description="Disordered" evidence="11">
    <location>
        <begin position="494"/>
        <end position="518"/>
    </location>
</feature>
<evidence type="ECO:0000313" key="15">
    <source>
        <dbReference type="Proteomes" id="UP000238348"/>
    </source>
</evidence>
<keyword evidence="6" id="KW-0460">Magnesium</keyword>
<dbReference type="SMART" id="SM00437">
    <property type="entry name" value="TOP1Ac"/>
    <property type="match status" value="1"/>
</dbReference>
<dbReference type="Proteomes" id="UP000238348">
    <property type="component" value="Chromosome"/>
</dbReference>
<feature type="compositionally biased region" description="Pro residues" evidence="11">
    <location>
        <begin position="828"/>
        <end position="842"/>
    </location>
</feature>
<proteinExistence type="inferred from homology"/>
<evidence type="ECO:0000313" key="14">
    <source>
        <dbReference type="EMBL" id="AUX44840.1"/>
    </source>
</evidence>
<feature type="site" description="Interaction with DNA" evidence="10">
    <location>
        <position position="140"/>
    </location>
</feature>
<feature type="region of interest" description="Disordered" evidence="11">
    <location>
        <begin position="438"/>
        <end position="482"/>
    </location>
</feature>
<dbReference type="InterPro" id="IPR000380">
    <property type="entry name" value="Topo_IA"/>
</dbReference>
<dbReference type="InterPro" id="IPR034149">
    <property type="entry name" value="TOPRIM_TopoI"/>
</dbReference>
<dbReference type="PROSITE" id="PS50880">
    <property type="entry name" value="TOPRIM"/>
    <property type="match status" value="1"/>
</dbReference>
<feature type="site" description="Interaction with DNA" evidence="10">
    <location>
        <position position="148"/>
    </location>
</feature>
<feature type="region of interest" description="Interaction with DNA" evidence="10">
    <location>
        <begin position="163"/>
        <end position="168"/>
    </location>
</feature>
<dbReference type="PRINTS" id="PR00417">
    <property type="entry name" value="PRTPISMRASEI"/>
</dbReference>
<sequence>MAKTLVIVESPAKAKTIKKYLGNGYEVFASKGHVKDLPKKQNAVDVLNDFAETYEVIEGKEKVLEELKSAAKKADEVLLATDPDREGEAIAFHISEEIKNPKLKVARVEFHEITKKGVDHGVHNPRKLDENLYDAQRARRVLDRIVGYDVSALVWSKLAFGLSAGRVQSVALRLIVDREREVEAFVPEEYWNIAVGLAAANPPARAPFVAKVAAADGRKLEVTNGELAARVRADLETARYRVAKVVRREQKRNPPAPYTTSKLQQDATNYLHFGAKRTMQIAQALYEGIDLKRDGGPVGLITYMRTDSTRVSDDAVAEVRGVVAKRYGKEYVPERPNVYKSKKNAQDAHEAIRPTSVEIHPDSIKKHLKDEQYKLYKLIWNRFVASQMNPAVYDRTTVEIDVAPTIAEPAHRSYLARASGRILKFTGWLQVTEGQQEFAGEDEGDGSAAAATADGGAAAPAAEAAADAERAAPGPSADEDSEALLPDMKEGEALAVTPSPGVVTDQKFTQPPPRYNEGSLVRELEKRGIGRPSTYAEIISKVQQRAYVEKRDGGAFQPTLLGKFVVDGLVRSNLDIMDPNFTAQMEEELDAVGAGNLKREQLLKRFYKKFREQLDKSKKLAPWKPEAEKTDLICEECGSQMLKKWGKNGWFLSCERYPKCKATRDLSDTRGSAAVRETDISCDKCGKPMIIKTGRFGDFLSCTGYPACKNTRPVPLGVACPNCGGDLIEIRPRKKGGRTFDGCSNWNAEQKCDFKLWQRPVPVPCPQCGAKFVTRTAGKKAMLVCATKDCGFKQEIVEGEGEDGEGGGASPDAAAALTAVAAAAPAVRPAPPAAHPAPPEAPPAERAEAAPPSPGAAKGAAEKPARSARARRTAS</sequence>
<dbReference type="InterPro" id="IPR003602">
    <property type="entry name" value="Topo_IA_DNA-bd_dom"/>
</dbReference>
<evidence type="ECO:0000256" key="8">
    <source>
        <dbReference type="ARBA" id="ARBA00023125"/>
    </source>
</evidence>
<reference evidence="14 15" key="1">
    <citation type="submission" date="2015-09" db="EMBL/GenBank/DDBJ databases">
        <title>Sorangium comparison.</title>
        <authorList>
            <person name="Zaburannyi N."/>
            <person name="Bunk B."/>
            <person name="Overmann J."/>
            <person name="Mueller R."/>
        </authorList>
    </citation>
    <scope>NUCLEOTIDE SEQUENCE [LARGE SCALE GENOMIC DNA]</scope>
    <source>
        <strain evidence="14 15">So ce26</strain>
    </source>
</reference>
<dbReference type="InterPro" id="IPR005733">
    <property type="entry name" value="TopoI_bac-type"/>
</dbReference>
<evidence type="ECO:0000256" key="1">
    <source>
        <dbReference type="ARBA" id="ARBA00000213"/>
    </source>
</evidence>
<feature type="domain" description="Toprim" evidence="12">
    <location>
        <begin position="3"/>
        <end position="113"/>
    </location>
</feature>
<dbReference type="GO" id="GO:0008270">
    <property type="term" value="F:zinc ion binding"/>
    <property type="evidence" value="ECO:0007669"/>
    <property type="project" value="UniProtKB-KW"/>
</dbReference>
<evidence type="ECO:0000256" key="7">
    <source>
        <dbReference type="ARBA" id="ARBA00023029"/>
    </source>
</evidence>
<dbReference type="GO" id="GO:0003917">
    <property type="term" value="F:DNA topoisomerase type I (single strand cut, ATP-independent) activity"/>
    <property type="evidence" value="ECO:0007669"/>
    <property type="project" value="UniProtKB-UniRule"/>
</dbReference>
<dbReference type="InterPro" id="IPR003601">
    <property type="entry name" value="Topo_IA_2"/>
</dbReference>
<evidence type="ECO:0000256" key="5">
    <source>
        <dbReference type="ARBA" id="ARBA00022833"/>
    </source>
</evidence>